<dbReference type="AlphaFoldDB" id="T1E7V6"/>
<name>T1E7V6_ANOAQ</name>
<reference evidence="1" key="1">
    <citation type="submission" date="2013-07" db="EMBL/GenBank/DDBJ databases">
        <title>Transcriptome sequencing and developmental regulation of gene expression in Anopheles aquasalis.</title>
        <authorList>
            <consortium name="Brazilian Malaria Network (MCT/CNPq/MS/SCTIE/DECIT/PRONEX 555648/2009-5) and Research Network on Bioactive Molecules from Arthropod Vectors (NAP-MOBIARVE"/>
            <consortium name="University of Sao Paulo)"/>
            <person name="Marinotti O."/>
            <person name="Ribeiro J.M.C."/>
            <person name="Costa-da-Silva A.L."/>
            <person name="Silva M.C.P."/>
            <person name="Lopes A.R."/>
            <person name="Barros M.S."/>
            <person name="Sa-Nunes A."/>
            <person name="Konjin B.B."/>
            <person name="Carvalho E."/>
            <person name="Suesdek L."/>
            <person name="Silva-Neto M.A.C."/>
            <person name="Capurro M.L."/>
        </authorList>
    </citation>
    <scope>NUCLEOTIDE SEQUENCE</scope>
    <source>
        <tissue evidence="1">Whole body</tissue>
    </source>
</reference>
<evidence type="ECO:0000313" key="1">
    <source>
        <dbReference type="EMBL" id="JAA98873.1"/>
    </source>
</evidence>
<organism evidence="1">
    <name type="scientific">Anopheles aquasalis</name>
    <name type="common">Malaria mosquito</name>
    <dbReference type="NCBI Taxonomy" id="42839"/>
    <lineage>
        <taxon>Eukaryota</taxon>
        <taxon>Metazoa</taxon>
        <taxon>Ecdysozoa</taxon>
        <taxon>Arthropoda</taxon>
        <taxon>Hexapoda</taxon>
        <taxon>Insecta</taxon>
        <taxon>Pterygota</taxon>
        <taxon>Neoptera</taxon>
        <taxon>Endopterygota</taxon>
        <taxon>Diptera</taxon>
        <taxon>Nematocera</taxon>
        <taxon>Culicoidea</taxon>
        <taxon>Culicidae</taxon>
        <taxon>Anophelinae</taxon>
        <taxon>Anopheles</taxon>
    </lineage>
</organism>
<dbReference type="VEuPathDB" id="VectorBase:AAQUA_003904"/>
<protein>
    <submittedName>
        <fullName evidence="1">Uncharacterized protein</fullName>
    </submittedName>
</protein>
<sequence length="151" mass="17198">MEFISLLLTNQLAPVSYSFKYQRQLKGKYFSRTLRSGQILMQEPEFDQLVQTNRVVLLSDAPGMGKTSFLQCFIERLSSALPDHVICLMHLKFLHGNARTDHATERGHTQRGRRDPPCNELLLCHEHPIRSGVVPERGAQHGETDSAGRWV</sequence>
<accession>T1E7V6</accession>
<proteinExistence type="evidence at transcript level"/>
<dbReference type="EMBL" id="GAMD01002717">
    <property type="protein sequence ID" value="JAA98873.1"/>
    <property type="molecule type" value="mRNA"/>
</dbReference>